<dbReference type="RefSeq" id="WP_183629485.1">
    <property type="nucleotide sequence ID" value="NZ_JACIDX010000043.1"/>
</dbReference>
<name>A0A7W6G941_9SPHN</name>
<protein>
    <submittedName>
        <fullName evidence="1">Uncharacterized protein</fullName>
    </submittedName>
</protein>
<dbReference type="Proteomes" id="UP000548867">
    <property type="component" value="Unassembled WGS sequence"/>
</dbReference>
<organism evidence="1 2">
    <name type="scientific">Novosphingobium sediminicola</name>
    <dbReference type="NCBI Taxonomy" id="563162"/>
    <lineage>
        <taxon>Bacteria</taxon>
        <taxon>Pseudomonadati</taxon>
        <taxon>Pseudomonadota</taxon>
        <taxon>Alphaproteobacteria</taxon>
        <taxon>Sphingomonadales</taxon>
        <taxon>Sphingomonadaceae</taxon>
        <taxon>Novosphingobium</taxon>
    </lineage>
</organism>
<gene>
    <name evidence="1" type="ORF">GGR38_004840</name>
</gene>
<accession>A0A7W6G941</accession>
<dbReference type="EMBL" id="JACIDX010000043">
    <property type="protein sequence ID" value="MBB3957865.1"/>
    <property type="molecule type" value="Genomic_DNA"/>
</dbReference>
<dbReference type="AlphaFoldDB" id="A0A7W6G941"/>
<proteinExistence type="predicted"/>
<comment type="caution">
    <text evidence="1">The sequence shown here is derived from an EMBL/GenBank/DDBJ whole genome shotgun (WGS) entry which is preliminary data.</text>
</comment>
<keyword evidence="2" id="KW-1185">Reference proteome</keyword>
<reference evidence="1 2" key="1">
    <citation type="submission" date="2020-08" db="EMBL/GenBank/DDBJ databases">
        <title>Genomic Encyclopedia of Type Strains, Phase IV (KMG-IV): sequencing the most valuable type-strain genomes for metagenomic binning, comparative biology and taxonomic classification.</title>
        <authorList>
            <person name="Goeker M."/>
        </authorList>
    </citation>
    <scope>NUCLEOTIDE SEQUENCE [LARGE SCALE GENOMIC DNA]</scope>
    <source>
        <strain evidence="1 2">DSM 27057</strain>
    </source>
</reference>
<evidence type="ECO:0000313" key="2">
    <source>
        <dbReference type="Proteomes" id="UP000548867"/>
    </source>
</evidence>
<sequence length="83" mass="9663">MSSINRIFGKHFPLPIPPELVDETSLLTYLGLSPKELKKIWWYRERMYARFDIAKGGGKARQITAPDRRLKILQSKLTPLLRP</sequence>
<evidence type="ECO:0000313" key="1">
    <source>
        <dbReference type="EMBL" id="MBB3957865.1"/>
    </source>
</evidence>